<dbReference type="EMBL" id="GG662249">
    <property type="protein sequence ID" value="EAS07045.2"/>
    <property type="molecule type" value="Genomic_DNA"/>
</dbReference>
<dbReference type="RefSeq" id="XP_001027287.2">
    <property type="nucleotide sequence ID" value="XM_001027287.3"/>
</dbReference>
<dbReference type="InterPro" id="IPR018490">
    <property type="entry name" value="cNMP-bd_dom_sf"/>
</dbReference>
<keyword evidence="2" id="KW-1185">Reference proteome</keyword>
<gene>
    <name evidence="1" type="ORF">TTHERM_00842720</name>
</gene>
<dbReference type="SUPFAM" id="SSF51206">
    <property type="entry name" value="cAMP-binding domain-like"/>
    <property type="match status" value="1"/>
</dbReference>
<feature type="non-terminal residue" evidence="1">
    <location>
        <position position="1"/>
    </location>
</feature>
<dbReference type="InterPro" id="IPR014710">
    <property type="entry name" value="RmlC-like_jellyroll"/>
</dbReference>
<dbReference type="Proteomes" id="UP000009168">
    <property type="component" value="Unassembled WGS sequence"/>
</dbReference>
<dbReference type="GeneID" id="7842145"/>
<proteinExistence type="predicted"/>
<evidence type="ECO:0008006" key="3">
    <source>
        <dbReference type="Google" id="ProtNLM"/>
    </source>
</evidence>
<dbReference type="KEGG" id="tet:TTHERM_00842720"/>
<reference evidence="2" key="1">
    <citation type="journal article" date="2006" name="PLoS Biol.">
        <title>Macronuclear genome sequence of the ciliate Tetrahymena thermophila, a model eukaryote.</title>
        <authorList>
            <person name="Eisen J.A."/>
            <person name="Coyne R.S."/>
            <person name="Wu M."/>
            <person name="Wu D."/>
            <person name="Thiagarajan M."/>
            <person name="Wortman J.R."/>
            <person name="Badger J.H."/>
            <person name="Ren Q."/>
            <person name="Amedeo P."/>
            <person name="Jones K.M."/>
            <person name="Tallon L.J."/>
            <person name="Delcher A.L."/>
            <person name="Salzberg S.L."/>
            <person name="Silva J.C."/>
            <person name="Haas B.J."/>
            <person name="Majoros W.H."/>
            <person name="Farzad M."/>
            <person name="Carlton J.M."/>
            <person name="Smith R.K. Jr."/>
            <person name="Garg J."/>
            <person name="Pearlman R.E."/>
            <person name="Karrer K.M."/>
            <person name="Sun L."/>
            <person name="Manning G."/>
            <person name="Elde N.C."/>
            <person name="Turkewitz A.P."/>
            <person name="Asai D.J."/>
            <person name="Wilkes D.E."/>
            <person name="Wang Y."/>
            <person name="Cai H."/>
            <person name="Collins K."/>
            <person name="Stewart B.A."/>
            <person name="Lee S.R."/>
            <person name="Wilamowska K."/>
            <person name="Weinberg Z."/>
            <person name="Ruzzo W.L."/>
            <person name="Wloga D."/>
            <person name="Gaertig J."/>
            <person name="Frankel J."/>
            <person name="Tsao C.-C."/>
            <person name="Gorovsky M.A."/>
            <person name="Keeling P.J."/>
            <person name="Waller R.F."/>
            <person name="Patron N.J."/>
            <person name="Cherry J.M."/>
            <person name="Stover N.A."/>
            <person name="Krieger C.J."/>
            <person name="del Toro C."/>
            <person name="Ryder H.F."/>
            <person name="Williamson S.C."/>
            <person name="Barbeau R.A."/>
            <person name="Hamilton E.P."/>
            <person name="Orias E."/>
        </authorList>
    </citation>
    <scope>NUCLEOTIDE SEQUENCE [LARGE SCALE GENOMIC DNA]</scope>
    <source>
        <strain evidence="2">SB210</strain>
    </source>
</reference>
<evidence type="ECO:0000313" key="2">
    <source>
        <dbReference type="Proteomes" id="UP000009168"/>
    </source>
</evidence>
<dbReference type="InParanoid" id="I7LXZ5"/>
<dbReference type="AlphaFoldDB" id="I7LXZ5"/>
<accession>I7LXZ5</accession>
<dbReference type="Gene3D" id="2.60.120.10">
    <property type="entry name" value="Jelly Rolls"/>
    <property type="match status" value="1"/>
</dbReference>
<evidence type="ECO:0000313" key="1">
    <source>
        <dbReference type="EMBL" id="EAS07045.2"/>
    </source>
</evidence>
<sequence length="667" mass="79244">KFIKLIYIKISNFWQTRINKFLGEKKKSYQELDLKVKSQYQKMRVFENPNFNLSKTMLRKIKSQQYIQDDGTPIPDLVSILYNFKFVHNQSQNKKLSQFIKQLATLVEYQQISEGQFIAEYNTNDTFFILKGEVIALQERSQRSIMQDQFWHKKLQLKKKEYEETFDSKRKKEILSEIEKIERVHKYFSDVLVEEYLRADLFRYSQNFNLEDECIFKEFALIKAGMTFGKNSNDFLISKDNQIGDLQIYIQNELKQRKVKFIAGKNLHIFRLSADSQQILFAEYYENKQKIIEFLQQKLYSLRQNYDLLDLISNRAHQMQLFEDSALYFQNSEKPTHFYFLLKGQVEISNMSIKHSPIITYIEGPNIIGLEFIGEKSQFRQYSAKCRSQNIEVYKISYQEIQNLPNNQQFMEEINNLGLQQNNYFKQLVNQKLDQYKIQRSIFSNKLQQIYLESPRRISAQFFSPQNQYQAQSSKNTQRFSTTNLDHFFPHTSRQSKDTIQSPIKIKENSQSPKFTNTNKQTFRSQNLLSKLSTEDQLNSSHQKLNSVHNFEQDKNEESIEQIVNQKLKQFLIKNQMLTIKTQESDFNQASLYFQTTQQHSNKAKNSSQNNHFKFSNNHRKLKTQASLNHSQNSIQGYDSQKGHNSKIPTSLINQFIPQLQQCFINK</sequence>
<organism evidence="1 2">
    <name type="scientific">Tetrahymena thermophila (strain SB210)</name>
    <dbReference type="NCBI Taxonomy" id="312017"/>
    <lineage>
        <taxon>Eukaryota</taxon>
        <taxon>Sar</taxon>
        <taxon>Alveolata</taxon>
        <taxon>Ciliophora</taxon>
        <taxon>Intramacronucleata</taxon>
        <taxon>Oligohymenophorea</taxon>
        <taxon>Hymenostomatida</taxon>
        <taxon>Tetrahymenina</taxon>
        <taxon>Tetrahymenidae</taxon>
        <taxon>Tetrahymena</taxon>
    </lineage>
</organism>
<name>I7LXZ5_TETTS</name>
<protein>
    <recommendedName>
        <fullName evidence="3">Cyclic nucleotide-binding domain protein</fullName>
    </recommendedName>
</protein>